<dbReference type="SUPFAM" id="SSF46785">
    <property type="entry name" value="Winged helix' DNA-binding domain"/>
    <property type="match status" value="1"/>
</dbReference>
<dbReference type="PANTHER" id="PTHR43537">
    <property type="entry name" value="TRANSCRIPTIONAL REGULATOR, GNTR FAMILY"/>
    <property type="match status" value="1"/>
</dbReference>
<gene>
    <name evidence="5" type="ORF">ACFQ34_20830</name>
</gene>
<dbReference type="SMART" id="SM00895">
    <property type="entry name" value="FCD"/>
    <property type="match status" value="1"/>
</dbReference>
<dbReference type="PRINTS" id="PR00035">
    <property type="entry name" value="HTHGNTR"/>
</dbReference>
<dbReference type="Gene3D" id="1.20.120.530">
    <property type="entry name" value="GntR ligand-binding domain-like"/>
    <property type="match status" value="1"/>
</dbReference>
<reference evidence="6" key="1">
    <citation type="journal article" date="2019" name="Int. J. Syst. Evol. Microbiol.">
        <title>The Global Catalogue of Microorganisms (GCM) 10K type strain sequencing project: providing services to taxonomists for standard genome sequencing and annotation.</title>
        <authorList>
            <consortium name="The Broad Institute Genomics Platform"/>
            <consortium name="The Broad Institute Genome Sequencing Center for Infectious Disease"/>
            <person name="Wu L."/>
            <person name="Ma J."/>
        </authorList>
    </citation>
    <scope>NUCLEOTIDE SEQUENCE [LARGE SCALE GENOMIC DNA]</scope>
    <source>
        <strain evidence="6">CCUG 49018</strain>
    </source>
</reference>
<keyword evidence="6" id="KW-1185">Reference proteome</keyword>
<dbReference type="SMART" id="SM00345">
    <property type="entry name" value="HTH_GNTR"/>
    <property type="match status" value="1"/>
</dbReference>
<dbReference type="InterPro" id="IPR036390">
    <property type="entry name" value="WH_DNA-bd_sf"/>
</dbReference>
<accession>A0ABW3VNM7</accession>
<sequence length="245" mass="25394">MQRSGQSSGAKPRLYLAVAQQLLTSVATGEYAAGTRLPGDRDLAERLDVSRATAREAILALEIVGAVEVRHGDGTYVRTHPAVAAIEASALDVAPRELIEARRSVEPAVAALAATRIDGDTVGRLRRILAEAAELVAEPAEVTRFLALGLRFHGELALGCGNTLLAGIVGQFVNAESHPLWVLVNQLAVSSPAARESQLAEHTEIVDVITAGDSGAAAATMAAHLAAVDTVIFDPAAVRAATATS</sequence>
<dbReference type="Pfam" id="PF07729">
    <property type="entry name" value="FCD"/>
    <property type="match status" value="1"/>
</dbReference>
<keyword evidence="2" id="KW-0238">DNA-binding</keyword>
<dbReference type="PANTHER" id="PTHR43537:SF5">
    <property type="entry name" value="UXU OPERON TRANSCRIPTIONAL REGULATOR"/>
    <property type="match status" value="1"/>
</dbReference>
<name>A0ABW3VNM7_9PSEU</name>
<dbReference type="PROSITE" id="PS50949">
    <property type="entry name" value="HTH_GNTR"/>
    <property type="match status" value="1"/>
</dbReference>
<dbReference type="Proteomes" id="UP001597182">
    <property type="component" value="Unassembled WGS sequence"/>
</dbReference>
<proteinExistence type="predicted"/>
<evidence type="ECO:0000256" key="1">
    <source>
        <dbReference type="ARBA" id="ARBA00023015"/>
    </source>
</evidence>
<keyword evidence="1" id="KW-0805">Transcription regulation</keyword>
<dbReference type="InterPro" id="IPR036388">
    <property type="entry name" value="WH-like_DNA-bd_sf"/>
</dbReference>
<dbReference type="CDD" id="cd07377">
    <property type="entry name" value="WHTH_GntR"/>
    <property type="match status" value="1"/>
</dbReference>
<organism evidence="5 6">
    <name type="scientific">Pseudonocardia benzenivorans</name>
    <dbReference type="NCBI Taxonomy" id="228005"/>
    <lineage>
        <taxon>Bacteria</taxon>
        <taxon>Bacillati</taxon>
        <taxon>Actinomycetota</taxon>
        <taxon>Actinomycetes</taxon>
        <taxon>Pseudonocardiales</taxon>
        <taxon>Pseudonocardiaceae</taxon>
        <taxon>Pseudonocardia</taxon>
    </lineage>
</organism>
<dbReference type="InterPro" id="IPR008920">
    <property type="entry name" value="TF_FadR/GntR_C"/>
</dbReference>
<evidence type="ECO:0000256" key="3">
    <source>
        <dbReference type="ARBA" id="ARBA00023163"/>
    </source>
</evidence>
<evidence type="ECO:0000259" key="4">
    <source>
        <dbReference type="PROSITE" id="PS50949"/>
    </source>
</evidence>
<dbReference type="InterPro" id="IPR000524">
    <property type="entry name" value="Tscrpt_reg_HTH_GntR"/>
</dbReference>
<evidence type="ECO:0000256" key="2">
    <source>
        <dbReference type="ARBA" id="ARBA00023125"/>
    </source>
</evidence>
<dbReference type="Pfam" id="PF00392">
    <property type="entry name" value="GntR"/>
    <property type="match status" value="1"/>
</dbReference>
<protein>
    <submittedName>
        <fullName evidence="5">FadR/GntR family transcriptional regulator</fullName>
    </submittedName>
</protein>
<keyword evidence="3" id="KW-0804">Transcription</keyword>
<dbReference type="Gene3D" id="1.10.10.10">
    <property type="entry name" value="Winged helix-like DNA-binding domain superfamily/Winged helix DNA-binding domain"/>
    <property type="match status" value="1"/>
</dbReference>
<evidence type="ECO:0000313" key="6">
    <source>
        <dbReference type="Proteomes" id="UP001597182"/>
    </source>
</evidence>
<comment type="caution">
    <text evidence="5">The sequence shown here is derived from an EMBL/GenBank/DDBJ whole genome shotgun (WGS) entry which is preliminary data.</text>
</comment>
<dbReference type="RefSeq" id="WP_013676243.1">
    <property type="nucleotide sequence ID" value="NZ_BAABKS010000017.1"/>
</dbReference>
<evidence type="ECO:0000313" key="5">
    <source>
        <dbReference type="EMBL" id="MFD1235744.1"/>
    </source>
</evidence>
<dbReference type="EMBL" id="JBHTMB010000171">
    <property type="protein sequence ID" value="MFD1235744.1"/>
    <property type="molecule type" value="Genomic_DNA"/>
</dbReference>
<dbReference type="SUPFAM" id="SSF48008">
    <property type="entry name" value="GntR ligand-binding domain-like"/>
    <property type="match status" value="1"/>
</dbReference>
<feature type="domain" description="HTH gntR-type" evidence="4">
    <location>
        <begin position="12"/>
        <end position="80"/>
    </location>
</feature>
<dbReference type="InterPro" id="IPR011711">
    <property type="entry name" value="GntR_C"/>
</dbReference>